<comment type="similarity">
    <text evidence="1">Belongs to the isochorismatase family.</text>
</comment>
<dbReference type="PANTHER" id="PTHR11080">
    <property type="entry name" value="PYRAZINAMIDASE/NICOTINAMIDASE"/>
    <property type="match status" value="1"/>
</dbReference>
<dbReference type="RefSeq" id="WP_069177089.1">
    <property type="nucleotide sequence ID" value="NZ_CP017037.1"/>
</dbReference>
<dbReference type="InterPro" id="IPR000868">
    <property type="entry name" value="Isochorismatase-like_dom"/>
</dbReference>
<evidence type="ECO:0000313" key="10">
    <source>
        <dbReference type="EMBL" id="RID94898.1"/>
    </source>
</evidence>
<evidence type="ECO:0000256" key="5">
    <source>
        <dbReference type="ARBA" id="ARBA00037900"/>
    </source>
</evidence>
<dbReference type="KEGG" id="dpn:BCB69_04060"/>
<feature type="domain" description="Isochorismatase-like" evidence="8">
    <location>
        <begin position="4"/>
        <end position="181"/>
    </location>
</feature>
<dbReference type="EMBL" id="QWKU01000001">
    <property type="protein sequence ID" value="RID94898.1"/>
    <property type="molecule type" value="Genomic_DNA"/>
</dbReference>
<dbReference type="Gene3D" id="3.40.50.850">
    <property type="entry name" value="Isochorismatase-like"/>
    <property type="match status" value="1"/>
</dbReference>
<dbReference type="Pfam" id="PF00857">
    <property type="entry name" value="Isochorismatase"/>
    <property type="match status" value="1"/>
</dbReference>
<gene>
    <name evidence="9" type="ORF">BCB69_04060</name>
    <name evidence="10" type="ORF">DX915_05350</name>
</gene>
<evidence type="ECO:0000256" key="1">
    <source>
        <dbReference type="ARBA" id="ARBA00006336"/>
    </source>
</evidence>
<dbReference type="GO" id="GO:0019363">
    <property type="term" value="P:pyridine nucleotide biosynthetic process"/>
    <property type="evidence" value="ECO:0007669"/>
    <property type="project" value="UniProtKB-KW"/>
</dbReference>
<evidence type="ECO:0000256" key="7">
    <source>
        <dbReference type="ARBA" id="ARBA00043224"/>
    </source>
</evidence>
<evidence type="ECO:0000313" key="12">
    <source>
        <dbReference type="Proteomes" id="UP000266262"/>
    </source>
</evidence>
<dbReference type="GO" id="GO:0046872">
    <property type="term" value="F:metal ion binding"/>
    <property type="evidence" value="ECO:0007669"/>
    <property type="project" value="UniProtKB-KW"/>
</dbReference>
<evidence type="ECO:0000313" key="9">
    <source>
        <dbReference type="EMBL" id="AOH39208.1"/>
    </source>
</evidence>
<evidence type="ECO:0000256" key="6">
    <source>
        <dbReference type="ARBA" id="ARBA00039017"/>
    </source>
</evidence>
<dbReference type="EC" id="3.5.1.19" evidence="6"/>
<dbReference type="AlphaFoldDB" id="A0A1B3WE08"/>
<evidence type="ECO:0000256" key="3">
    <source>
        <dbReference type="ARBA" id="ARBA00022723"/>
    </source>
</evidence>
<name>A0A1B3WE08_9FIRM</name>
<evidence type="ECO:0000256" key="4">
    <source>
        <dbReference type="ARBA" id="ARBA00022801"/>
    </source>
</evidence>
<evidence type="ECO:0000259" key="8">
    <source>
        <dbReference type="Pfam" id="PF00857"/>
    </source>
</evidence>
<protein>
    <recommendedName>
        <fullName evidence="6">nicotinamidase</fullName>
        <ecNumber evidence="6">3.5.1.19</ecNumber>
    </recommendedName>
    <alternativeName>
        <fullName evidence="7">Nicotinamide deamidase</fullName>
    </alternativeName>
</protein>
<accession>A0A1B3WE08</accession>
<dbReference type="Proteomes" id="UP000094757">
    <property type="component" value="Chromosome"/>
</dbReference>
<dbReference type="PANTHER" id="PTHR11080:SF2">
    <property type="entry name" value="LD05707P"/>
    <property type="match status" value="1"/>
</dbReference>
<comment type="pathway">
    <text evidence="5">Cofactor biosynthesis; nicotinate biosynthesis; nicotinate from nicotinamide: step 1/1.</text>
</comment>
<dbReference type="InterPro" id="IPR052347">
    <property type="entry name" value="Isochorismatase_Nicotinamidase"/>
</dbReference>
<dbReference type="SUPFAM" id="SSF52499">
    <property type="entry name" value="Isochorismatase-like hydrolases"/>
    <property type="match status" value="1"/>
</dbReference>
<reference evidence="11" key="1">
    <citation type="submission" date="2016-08" db="EMBL/GenBank/DDBJ databases">
        <authorList>
            <person name="Holder M.E."/>
            <person name="Ajami N.J."/>
            <person name="Petrosino J.F."/>
        </authorList>
    </citation>
    <scope>NUCLEOTIDE SEQUENCE [LARGE SCALE GENOMIC DNA]</scope>
    <source>
        <strain evidence="11">F0677</strain>
    </source>
</reference>
<keyword evidence="12" id="KW-1185">Reference proteome</keyword>
<evidence type="ECO:0000256" key="2">
    <source>
        <dbReference type="ARBA" id="ARBA00022642"/>
    </source>
</evidence>
<sequence>MDHLIIVDCQYDFIDGSLACAHSHEAVSNLVNYINTHEVDVIYTSDWHGETNQSFLVNGGIWPVHCVAGTKGAALSAVFEQIHRESERPNKKNIFLKGKSDEIEEYSAYLAMNEDGTVLKDIVSSHVIVGGIASEYCVRETILSLLKAGHTVSLLSDCVGYVSLEEHKKNIEDLKKRGVEIL</sequence>
<dbReference type="STRING" id="39950.BCB69_04060"/>
<dbReference type="InterPro" id="IPR036380">
    <property type="entry name" value="Isochorismatase-like_sf"/>
</dbReference>
<dbReference type="GO" id="GO:0008936">
    <property type="term" value="F:nicotinamidase activity"/>
    <property type="evidence" value="ECO:0007669"/>
    <property type="project" value="UniProtKB-EC"/>
</dbReference>
<keyword evidence="4" id="KW-0378">Hydrolase</keyword>
<evidence type="ECO:0000313" key="11">
    <source>
        <dbReference type="Proteomes" id="UP000094757"/>
    </source>
</evidence>
<reference evidence="9" key="2">
    <citation type="submission" date="2016-08" db="EMBL/GenBank/DDBJ databases">
        <authorList>
            <person name="Seilhamer J.J."/>
        </authorList>
    </citation>
    <scope>NUCLEOTIDE SEQUENCE [LARGE SCALE GENOMIC DNA]</scope>
    <source>
        <strain evidence="9">F0677</strain>
    </source>
</reference>
<keyword evidence="3" id="KW-0479">Metal-binding</keyword>
<dbReference type="Proteomes" id="UP000266262">
    <property type="component" value="Unassembled WGS sequence"/>
</dbReference>
<keyword evidence="2" id="KW-0662">Pyridine nucleotide biosynthesis</keyword>
<reference evidence="10 12" key="3">
    <citation type="submission" date="2018-08" db="EMBL/GenBank/DDBJ databases">
        <title>Draft genome sequence of Dialister pneumosintes KCOM 1685.</title>
        <authorList>
            <person name="Kook J.-K."/>
            <person name="Park S.-N."/>
            <person name="Lim Y.K."/>
        </authorList>
    </citation>
    <scope>NUCLEOTIDE SEQUENCE [LARGE SCALE GENOMIC DNA]</scope>
    <source>
        <strain evidence="10 12">KCOM 1685</strain>
    </source>
</reference>
<dbReference type="EMBL" id="CP017037">
    <property type="protein sequence ID" value="AOH39208.1"/>
    <property type="molecule type" value="Genomic_DNA"/>
</dbReference>
<dbReference type="OrthoDB" id="9796485at2"/>
<organism evidence="9 11">
    <name type="scientific">Dialister pneumosintes</name>
    <dbReference type="NCBI Taxonomy" id="39950"/>
    <lineage>
        <taxon>Bacteria</taxon>
        <taxon>Bacillati</taxon>
        <taxon>Bacillota</taxon>
        <taxon>Negativicutes</taxon>
        <taxon>Veillonellales</taxon>
        <taxon>Veillonellaceae</taxon>
        <taxon>Dialister</taxon>
    </lineage>
</organism>
<proteinExistence type="inferred from homology"/>